<sequence>MSQASNAEALLFGLLGSEANGALPCQSKHQTDALSLQDVCAGLGSDTAAVKHKSQRDVCGSLESERVPVERFGGTLAPMLEPSWGSFSSSAHSIARRCEAATPSKKRERCSSSLSGLVSEECTSSRTSSEAGKAETPVRATGIPESLVSLSSSASPSSQPVLSLSHPVVEFLSSVQMQGYAAHIIEDLGLRTMPALLSRVRSEADVIVLLGPYASLQQQSELWKGLRRWEKEEARRTKAEAEERRRQQLANARAQRIKHRRPTKKAETQQEANHADVQRGGTIGQQPWSHFPQLEKENFFSLPRICNCTPEEVASASLANSAIPPRCVASCETVSGMEEQDCVADASSAAPQQPPTRLLSDSSPSYVSLTTRATQLMRKLSHRCTRSCHTRRCRRGGCCGNGLDSDPPGGQARGKEIEATALAVPYDVDAETEVLDDSGEDEVVSGKGVAEVYGNAAMEGNCSPTSSSPSRSGDEEGSQLEVLSRTPSPSSLSSESHLSSLFSSLRERHRDGQWEHRSQQGYNEANPQLPGNAGKVSATALNGAENVSLSARMHHENASIDSLSRAADVACSVHNELVAAHHVSLGALSAHAELEQVPLETLRPPHVFFNSSERGCERDAPVVEAEAQEPFSPAVVDEDLVADGANVAVPDNCVCMADNSLAPALNTVNRVSEARERLERRLLLALLTYNDEIAATLREAAASRADGISGDESRDDTLKSLTPMCAVLYPLSDVALEAQPSSVVAASRRGALKSAQLVHWAPAPSSDRDSVAPKVTILSPLRVANEGDEAFRASLQPASDDTTHAETQPPRPAPSAGVRSSYPFSLSVPPDTYSSLPLSSSEQASTADVVLSAFSSVAVSASSTARPTAVPNAAFGLHNVNAGSVDGESTNVIEAPLIGATVPHVPQQQGLSQQPGRESMSRSESVAQLTADTQGVRLNVASCEELHLHATSRGSSRNGLAGFALGNDTGGVLGCGGNGSQRVGRSDERQLCSADCVWVEEEVEADGCLIPAGSQEISGHRATCDRERGVEAESQHDNSQDWWDSYGIDALNYTQNCLDDVPIPTQKDGRSDGVSACERGTSPAAKPTAQLKRSHEASPPPTEVVEVTSGDEAEAEALQESFPQRSRSATTARAACGIDRLQPTSNSVHALHTDTNNSNSSTSSPSLMPHNPVDPRLQPSVWRFMSNEELWGLCQEFGLSVRPTARTPPAGLTLRRSSPRFPSSSPSMPQGVRSSTPEWVASHDLESPETAADGEAARVSPRSLRELCQRHATVATPSLPPTQPVLATQQDLRSALCHRGEGEDFDRAAEETSEAAASQRGHGGHARRVDGRVARMEREALLESLQLLTVRLQFCQRVAPFFLHRVEHFSGLPYKRLRTADLVDEGSVLTRDDLQQARQRYKVEEQAEIERCVLSALAAEAVEATERYAQQHLTPTAGDPGEGDGDGSKLHNGAASSGSPLHLASATVSVLSCYENILLREPVNMEAAAAAVQKCFPHVAYTRVQQLLTLNEVIAKVVAETPRRSPSPPPPSTSTPTATASSCWGTPTDRAAADTPAQPVVPSPTLTASQSQGASLLSQETLRRANARRYFAQRGYMTRSGAWGQGGRRRRGGCG</sequence>
<protein>
    <submittedName>
        <fullName evidence="2">Uncharacterized protein</fullName>
    </submittedName>
</protein>
<dbReference type="OMA" id="CYDQILL"/>
<dbReference type="OrthoDB" id="267603at2759"/>
<feature type="compositionally biased region" description="Basic and acidic residues" evidence="1">
    <location>
        <begin position="505"/>
        <end position="518"/>
    </location>
</feature>
<feature type="compositionally biased region" description="Low complexity" evidence="1">
    <location>
        <begin position="121"/>
        <end position="130"/>
    </location>
</feature>
<feature type="compositionally biased region" description="Low complexity" evidence="1">
    <location>
        <begin position="1534"/>
        <end position="1557"/>
    </location>
</feature>
<feature type="region of interest" description="Disordered" evidence="1">
    <location>
        <begin position="1205"/>
        <end position="1238"/>
    </location>
</feature>
<reference evidence="2 3" key="1">
    <citation type="journal article" date="2015" name="PLoS Pathog.">
        <title>Leptomonas seymouri: Adaptations to the Dixenous Life Cycle Analyzed by Genome Sequencing, Transcriptome Profiling and Co-infection with Leishmania donovani.</title>
        <authorList>
            <person name="Kraeva N."/>
            <person name="Butenko A."/>
            <person name="Hlavacova J."/>
            <person name="Kostygov A."/>
            <person name="Myskova J."/>
            <person name="Grybchuk D."/>
            <person name="Lestinova T."/>
            <person name="Votypka J."/>
            <person name="Volf P."/>
            <person name="Opperdoes F."/>
            <person name="Flegontov P."/>
            <person name="Lukes J."/>
            <person name="Yurchenko V."/>
        </authorList>
    </citation>
    <scope>NUCLEOTIDE SEQUENCE [LARGE SCALE GENOMIC DNA]</scope>
    <source>
        <strain evidence="2 3">ATCC 30220</strain>
    </source>
</reference>
<feature type="region of interest" description="Disordered" evidence="1">
    <location>
        <begin position="1521"/>
        <end position="1580"/>
    </location>
</feature>
<gene>
    <name evidence="2" type="ORF">ABL78_0825</name>
</gene>
<evidence type="ECO:0000256" key="1">
    <source>
        <dbReference type="SAM" id="MobiDB-lite"/>
    </source>
</evidence>
<feature type="region of interest" description="Disordered" evidence="1">
    <location>
        <begin position="796"/>
        <end position="822"/>
    </location>
</feature>
<feature type="region of interest" description="Disordered" evidence="1">
    <location>
        <begin position="121"/>
        <end position="140"/>
    </location>
</feature>
<feature type="compositionally biased region" description="Basic and acidic residues" evidence="1">
    <location>
        <begin position="237"/>
        <end position="246"/>
    </location>
</feature>
<organism evidence="2 3">
    <name type="scientific">Leptomonas seymouri</name>
    <dbReference type="NCBI Taxonomy" id="5684"/>
    <lineage>
        <taxon>Eukaryota</taxon>
        <taxon>Discoba</taxon>
        <taxon>Euglenozoa</taxon>
        <taxon>Kinetoplastea</taxon>
        <taxon>Metakinetoplastina</taxon>
        <taxon>Trypanosomatida</taxon>
        <taxon>Trypanosomatidae</taxon>
        <taxon>Leishmaniinae</taxon>
        <taxon>Leptomonas</taxon>
    </lineage>
</organism>
<feature type="region of interest" description="Disordered" evidence="1">
    <location>
        <begin position="237"/>
        <end position="288"/>
    </location>
</feature>
<feature type="region of interest" description="Disordered" evidence="1">
    <location>
        <begin position="342"/>
        <end position="363"/>
    </location>
</feature>
<feature type="region of interest" description="Disordered" evidence="1">
    <location>
        <begin position="1139"/>
        <end position="1172"/>
    </location>
</feature>
<dbReference type="EMBL" id="LJSK01000011">
    <property type="protein sequence ID" value="KPI90072.1"/>
    <property type="molecule type" value="Genomic_DNA"/>
</dbReference>
<feature type="region of interest" description="Disordered" evidence="1">
    <location>
        <begin position="903"/>
        <end position="928"/>
    </location>
</feature>
<feature type="region of interest" description="Disordered" evidence="1">
    <location>
        <begin position="1433"/>
        <end position="1458"/>
    </location>
</feature>
<accession>A0A0N1IBH5</accession>
<feature type="compositionally biased region" description="Basic and acidic residues" evidence="1">
    <location>
        <begin position="264"/>
        <end position="277"/>
    </location>
</feature>
<name>A0A0N1IBH5_LEPSE</name>
<dbReference type="Proteomes" id="UP000038009">
    <property type="component" value="Unassembled WGS sequence"/>
</dbReference>
<feature type="compositionally biased region" description="Low complexity" evidence="1">
    <location>
        <begin position="1153"/>
        <end position="1166"/>
    </location>
</feature>
<feature type="region of interest" description="Disordered" evidence="1">
    <location>
        <begin position="1309"/>
        <end position="1328"/>
    </location>
</feature>
<evidence type="ECO:0000313" key="3">
    <source>
        <dbReference type="Proteomes" id="UP000038009"/>
    </source>
</evidence>
<feature type="compositionally biased region" description="Low complexity" evidence="1">
    <location>
        <begin position="483"/>
        <end position="504"/>
    </location>
</feature>
<comment type="caution">
    <text evidence="2">The sequence shown here is derived from an EMBL/GenBank/DDBJ whole genome shotgun (WGS) entry which is preliminary data.</text>
</comment>
<keyword evidence="3" id="KW-1185">Reference proteome</keyword>
<dbReference type="VEuPathDB" id="TriTrypDB:Lsey_0011_0290"/>
<evidence type="ECO:0000313" key="2">
    <source>
        <dbReference type="EMBL" id="KPI90072.1"/>
    </source>
</evidence>
<feature type="compositionally biased region" description="Polar residues" evidence="1">
    <location>
        <begin position="906"/>
        <end position="928"/>
    </location>
</feature>
<proteinExistence type="predicted"/>
<feature type="region of interest" description="Disordered" evidence="1">
    <location>
        <begin position="455"/>
        <end position="536"/>
    </location>
</feature>
<feature type="compositionally biased region" description="Low complexity" evidence="1">
    <location>
        <begin position="1568"/>
        <end position="1579"/>
    </location>
</feature>
<feature type="compositionally biased region" description="Low complexity" evidence="1">
    <location>
        <begin position="1215"/>
        <end position="1227"/>
    </location>
</feature>
<feature type="region of interest" description="Disordered" evidence="1">
    <location>
        <begin position="1062"/>
        <end position="1104"/>
    </location>
</feature>